<feature type="transmembrane region" description="Helical" evidence="6">
    <location>
        <begin position="346"/>
        <end position="370"/>
    </location>
</feature>
<feature type="transmembrane region" description="Helical" evidence="6">
    <location>
        <begin position="223"/>
        <end position="241"/>
    </location>
</feature>
<gene>
    <name evidence="8" type="ORF">AB675_8778</name>
</gene>
<dbReference type="Pfam" id="PF14378">
    <property type="entry name" value="PAP2_3"/>
    <property type="match status" value="1"/>
</dbReference>
<dbReference type="InterPro" id="IPR052185">
    <property type="entry name" value="IPC_Synthase-Related"/>
</dbReference>
<keyword evidence="3 6" id="KW-1133">Transmembrane helix</keyword>
<dbReference type="Proteomes" id="UP000038010">
    <property type="component" value="Unassembled WGS sequence"/>
</dbReference>
<keyword evidence="2 6" id="KW-0812">Transmembrane</keyword>
<feature type="region of interest" description="Disordered" evidence="5">
    <location>
        <begin position="391"/>
        <end position="419"/>
    </location>
</feature>
<evidence type="ECO:0000256" key="6">
    <source>
        <dbReference type="SAM" id="Phobius"/>
    </source>
</evidence>
<name>A0A0N1P2U0_9EURO</name>
<keyword evidence="4 6" id="KW-0472">Membrane</keyword>
<dbReference type="RefSeq" id="XP_018004375.1">
    <property type="nucleotide sequence ID" value="XM_018149253.1"/>
</dbReference>
<evidence type="ECO:0000256" key="3">
    <source>
        <dbReference type="ARBA" id="ARBA00022989"/>
    </source>
</evidence>
<feature type="domain" description="Inositolphosphotransferase Aur1/Ipt1" evidence="7">
    <location>
        <begin position="169"/>
        <end position="295"/>
    </location>
</feature>
<evidence type="ECO:0000313" key="9">
    <source>
        <dbReference type="Proteomes" id="UP000038010"/>
    </source>
</evidence>
<dbReference type="PANTHER" id="PTHR31310">
    <property type="match status" value="1"/>
</dbReference>
<dbReference type="EMBL" id="LFJN01000003">
    <property type="protein sequence ID" value="KPI44412.1"/>
    <property type="molecule type" value="Genomic_DNA"/>
</dbReference>
<dbReference type="PANTHER" id="PTHR31310:SF10">
    <property type="entry name" value="INOSITOLPHOSPHOTRANSFERASE AUR1_IPT1 DOMAIN-CONTAINING PROTEIN"/>
    <property type="match status" value="1"/>
</dbReference>
<dbReference type="OrthoDB" id="2566866at2759"/>
<feature type="transmembrane region" description="Helical" evidence="6">
    <location>
        <begin position="105"/>
        <end position="127"/>
    </location>
</feature>
<dbReference type="InterPro" id="IPR026841">
    <property type="entry name" value="Aur1/Ipt1"/>
</dbReference>
<dbReference type="GeneID" id="28741133"/>
<evidence type="ECO:0000256" key="1">
    <source>
        <dbReference type="ARBA" id="ARBA00004141"/>
    </source>
</evidence>
<evidence type="ECO:0000256" key="2">
    <source>
        <dbReference type="ARBA" id="ARBA00022692"/>
    </source>
</evidence>
<feature type="transmembrane region" description="Helical" evidence="6">
    <location>
        <begin position="20"/>
        <end position="41"/>
    </location>
</feature>
<dbReference type="AlphaFoldDB" id="A0A0N1P2U0"/>
<feature type="transmembrane region" description="Helical" evidence="6">
    <location>
        <begin position="191"/>
        <end position="211"/>
    </location>
</feature>
<feature type="transmembrane region" description="Helical" evidence="6">
    <location>
        <begin position="321"/>
        <end position="340"/>
    </location>
</feature>
<evidence type="ECO:0000313" key="8">
    <source>
        <dbReference type="EMBL" id="KPI44412.1"/>
    </source>
</evidence>
<dbReference type="CDD" id="cd03386">
    <property type="entry name" value="PAP2_Aur1_like"/>
    <property type="match status" value="1"/>
</dbReference>
<dbReference type="GO" id="GO:0016020">
    <property type="term" value="C:membrane"/>
    <property type="evidence" value="ECO:0007669"/>
    <property type="project" value="UniProtKB-SubCell"/>
</dbReference>
<accession>A0A0N1P2U0</accession>
<organism evidence="8 9">
    <name type="scientific">Cyphellophora attinorum</name>
    <dbReference type="NCBI Taxonomy" id="1664694"/>
    <lineage>
        <taxon>Eukaryota</taxon>
        <taxon>Fungi</taxon>
        <taxon>Dikarya</taxon>
        <taxon>Ascomycota</taxon>
        <taxon>Pezizomycotina</taxon>
        <taxon>Eurotiomycetes</taxon>
        <taxon>Chaetothyriomycetidae</taxon>
        <taxon>Chaetothyriales</taxon>
        <taxon>Cyphellophoraceae</taxon>
        <taxon>Cyphellophora</taxon>
    </lineage>
</organism>
<comment type="subcellular location">
    <subcellularLocation>
        <location evidence="1">Membrane</location>
        <topology evidence="1">Multi-pass membrane protein</topology>
    </subcellularLocation>
</comment>
<feature type="compositionally biased region" description="Basic and acidic residues" evidence="5">
    <location>
        <begin position="403"/>
        <end position="417"/>
    </location>
</feature>
<keyword evidence="9" id="KW-1185">Reference proteome</keyword>
<evidence type="ECO:0000259" key="7">
    <source>
        <dbReference type="Pfam" id="PF14378"/>
    </source>
</evidence>
<sequence length="465" mass="52805">MPSNGTDSSPKLDLGKPQFASHAWLEPIVVVCIMLTSLIINRRRGYRILDRERGVHPHGHYCWTTPQVALAHGRRSGMKTRSCCGLTTVSTPDNSRFANNVHSRVLAKFPFLIEMFYWALNFLTYVATKAIASNTLSRGGSVWDLAQKHALQVLWVEHDSFLRLLWPVHEADFQGWFLSGHVGLLTVLNRIYSLVHIPGSVSFLGWYYFAAPTFTHYSTVRRTMTLGNFAAFFVFASWPCMPPRLLPTSYGFHDTVRQDHAESAFVGASYVNELAAMPSLHFTYAFVTGCTFIYHSSILPSPFSYNKSILAKHKRWPATRLLFFFLGFFYPALVLTVIVATANHYYLDACVATITVTLSLCLNKIWFVLLPAEDWFAWLLRVEKPRPTTGDRWCGADPNSGSGERERSRGSGRWKEVDEPDSLAGCWNTMFETCRIYRPLCTYQLQIENDSVTYLEPRTSSSRTA</sequence>
<evidence type="ECO:0000256" key="4">
    <source>
        <dbReference type="ARBA" id="ARBA00023136"/>
    </source>
</evidence>
<feature type="transmembrane region" description="Helical" evidence="6">
    <location>
        <begin position="282"/>
        <end position="300"/>
    </location>
</feature>
<protein>
    <recommendedName>
        <fullName evidence="7">Inositolphosphotransferase Aur1/Ipt1 domain-containing protein</fullName>
    </recommendedName>
</protein>
<dbReference type="VEuPathDB" id="FungiDB:AB675_8778"/>
<comment type="caution">
    <text evidence="8">The sequence shown here is derived from an EMBL/GenBank/DDBJ whole genome shotgun (WGS) entry which is preliminary data.</text>
</comment>
<reference evidence="8 9" key="1">
    <citation type="submission" date="2015-06" db="EMBL/GenBank/DDBJ databases">
        <title>Draft genome of the ant-associated black yeast Phialophora attae CBS 131958.</title>
        <authorList>
            <person name="Moreno L.F."/>
            <person name="Stielow B.J."/>
            <person name="de Hoog S."/>
            <person name="Vicente V.A."/>
            <person name="Weiss V.A."/>
            <person name="de Vries M."/>
            <person name="Cruz L.M."/>
            <person name="Souza E.M."/>
        </authorList>
    </citation>
    <scope>NUCLEOTIDE SEQUENCE [LARGE SCALE GENOMIC DNA]</scope>
    <source>
        <strain evidence="8 9">CBS 131958</strain>
    </source>
</reference>
<dbReference type="STRING" id="1664694.A0A0N1P2U0"/>
<proteinExistence type="predicted"/>
<evidence type="ECO:0000256" key="5">
    <source>
        <dbReference type="SAM" id="MobiDB-lite"/>
    </source>
</evidence>